<dbReference type="EMBL" id="EQ999974">
    <property type="protein sequence ID" value="EEQ86565.2"/>
    <property type="molecule type" value="Genomic_DNA"/>
</dbReference>
<dbReference type="PANTHER" id="PTHR47551:SF1">
    <property type="entry name" value="TUBULIN--TYROSINE LIGASE PBY1-RELATED"/>
    <property type="match status" value="1"/>
</dbReference>
<evidence type="ECO:0000313" key="4">
    <source>
        <dbReference type="Proteomes" id="UP000002039"/>
    </source>
</evidence>
<dbReference type="Pfam" id="PF01975">
    <property type="entry name" value="SurE"/>
    <property type="match status" value="1"/>
</dbReference>
<proteinExistence type="predicted"/>
<feature type="compositionally biased region" description="Polar residues" evidence="1">
    <location>
        <begin position="203"/>
        <end position="225"/>
    </location>
</feature>
<name>A0ABP2ESJ9_AJEDR</name>
<dbReference type="InterPro" id="IPR036523">
    <property type="entry name" value="SurE-like_sf"/>
</dbReference>
<dbReference type="InterPro" id="IPR002828">
    <property type="entry name" value="SurE-like_Pase/nucleotidase"/>
</dbReference>
<feature type="region of interest" description="Disordered" evidence="1">
    <location>
        <begin position="203"/>
        <end position="239"/>
    </location>
</feature>
<feature type="region of interest" description="Disordered" evidence="1">
    <location>
        <begin position="382"/>
        <end position="421"/>
    </location>
</feature>
<dbReference type="GeneID" id="69024245"/>
<evidence type="ECO:0000256" key="1">
    <source>
        <dbReference type="SAM" id="MobiDB-lite"/>
    </source>
</evidence>
<organism evidence="3 4">
    <name type="scientific">Ajellomyces dermatitidis (strain ER-3 / ATCC MYA-2586)</name>
    <name type="common">Blastomyces dermatitidis</name>
    <dbReference type="NCBI Taxonomy" id="559297"/>
    <lineage>
        <taxon>Eukaryota</taxon>
        <taxon>Fungi</taxon>
        <taxon>Dikarya</taxon>
        <taxon>Ascomycota</taxon>
        <taxon>Pezizomycotina</taxon>
        <taxon>Eurotiomycetes</taxon>
        <taxon>Eurotiomycetidae</taxon>
        <taxon>Onygenales</taxon>
        <taxon>Ajellomycetaceae</taxon>
        <taxon>Blastomyces</taxon>
    </lineage>
</organism>
<dbReference type="RefSeq" id="XP_045274092.1">
    <property type="nucleotide sequence ID" value="XM_045417213.1"/>
</dbReference>
<feature type="compositionally biased region" description="Low complexity" evidence="1">
    <location>
        <begin position="389"/>
        <end position="402"/>
    </location>
</feature>
<dbReference type="SUPFAM" id="SSF64167">
    <property type="entry name" value="SurE-like"/>
    <property type="match status" value="1"/>
</dbReference>
<sequence>MLLPLHACWFACRRVVVGKRAHTHRPGTTIRLFETQGVRSVSVVTPFQCISQQSSAYIFSSHLPTCTESHFFFFFSFLLGHRDSTSPTHTSTYVWALIEAQPCQFPAPVRFRPASKPKKKKKKKNNNNITLATMHILVVNDDGPPSQKCSPYLFPFVKTLEKAGHLVSVVIPNSSRSWIGKAHIIGETLEATYISPEALVKDTGNSAQGTHDQNDAGTNGLNVPSNRHGRSTPETTRPWVVVNNGTPAACTQLGIYSLFPDREPIDLVISGPNHGRNASIIYGLASGTVGGALEAATCGKKAIALSFASKEKQPAETIQAASRLSVKLIERLSAHWPDERVQLFSINVPMRLDVEERPAVYTNMLPNSWSKSSLYQEVDIHTSQSKKTSNNNINIISNSSDDINMREGTSPTKRGGDDDQRIPPQLARYFKWAPELSDIQRSVEASKVGTDTYTVMNGWTSVTPLAANFSHVSGFSGEFTL</sequence>
<feature type="domain" description="Survival protein SurE-like phosphatase/nucleotidase" evidence="2">
    <location>
        <begin position="136"/>
        <end position="370"/>
    </location>
</feature>
<dbReference type="Proteomes" id="UP000002039">
    <property type="component" value="Unassembled WGS sequence"/>
</dbReference>
<dbReference type="Gene3D" id="3.40.1210.10">
    <property type="entry name" value="Survival protein SurE-like phosphatase/nucleotidase"/>
    <property type="match status" value="1"/>
</dbReference>
<evidence type="ECO:0000259" key="2">
    <source>
        <dbReference type="Pfam" id="PF01975"/>
    </source>
</evidence>
<keyword evidence="4" id="KW-1185">Reference proteome</keyword>
<dbReference type="PANTHER" id="PTHR47551">
    <property type="entry name" value="TUBULIN--TYROSINE LIGASE PBY1-RELATED"/>
    <property type="match status" value="1"/>
</dbReference>
<accession>A0ABP2ESJ9</accession>
<evidence type="ECO:0000313" key="3">
    <source>
        <dbReference type="EMBL" id="EEQ86565.2"/>
    </source>
</evidence>
<dbReference type="NCBIfam" id="TIGR00087">
    <property type="entry name" value="surE"/>
    <property type="match status" value="1"/>
</dbReference>
<gene>
    <name evidence="3" type="ORF">BDCG_01685</name>
</gene>
<reference evidence="4" key="1">
    <citation type="journal article" date="2015" name="PLoS Genet.">
        <title>The dynamic genome and transcriptome of the human fungal pathogen Blastomyces and close relative Emmonsia.</title>
        <authorList>
            <person name="Munoz J.F."/>
            <person name="Gauthier G.M."/>
            <person name="Desjardins C.A."/>
            <person name="Gallo J.E."/>
            <person name="Holder J."/>
            <person name="Sullivan T.D."/>
            <person name="Marty A.J."/>
            <person name="Carmen J.C."/>
            <person name="Chen Z."/>
            <person name="Ding L."/>
            <person name="Gujja S."/>
            <person name="Magrini V."/>
            <person name="Misas E."/>
            <person name="Mitreva M."/>
            <person name="Priest M."/>
            <person name="Saif S."/>
            <person name="Whiston E.A."/>
            <person name="Young S."/>
            <person name="Zeng Q."/>
            <person name="Goldman W.E."/>
            <person name="Mardis E.R."/>
            <person name="Taylor J.W."/>
            <person name="McEwen J.G."/>
            <person name="Clay O.K."/>
            <person name="Klein B.S."/>
            <person name="Cuomo C.A."/>
        </authorList>
    </citation>
    <scope>NUCLEOTIDE SEQUENCE [LARGE SCALE GENOMIC DNA]</scope>
    <source>
        <strain evidence="4">ER-3 / ATCC MYA-2586</strain>
    </source>
</reference>
<dbReference type="InterPro" id="IPR027746">
    <property type="entry name" value="TTL"/>
</dbReference>
<protein>
    <submittedName>
        <fullName evidence="3">Acid phosphatase</fullName>
    </submittedName>
</protein>